<evidence type="ECO:0000313" key="2">
    <source>
        <dbReference type="Proteomes" id="UP001060104"/>
    </source>
</evidence>
<evidence type="ECO:0000313" key="1">
    <source>
        <dbReference type="EMBL" id="UVQ72717.1"/>
    </source>
</evidence>
<dbReference type="RefSeq" id="WP_258902552.1">
    <property type="nucleotide sequence ID" value="NZ_CP103141.1"/>
</dbReference>
<gene>
    <name evidence="1" type="ORF">NXY30_16760</name>
</gene>
<dbReference type="Proteomes" id="UP001060104">
    <property type="component" value="Chromosome"/>
</dbReference>
<protein>
    <recommendedName>
        <fullName evidence="3">Lipoprotein</fullName>
    </recommendedName>
</protein>
<evidence type="ECO:0008006" key="3">
    <source>
        <dbReference type="Google" id="ProtNLM"/>
    </source>
</evidence>
<name>A0ABY5T8B9_9BACE</name>
<organism evidence="1 2">
    <name type="scientific">Bacteroides faecis</name>
    <dbReference type="NCBI Taxonomy" id="674529"/>
    <lineage>
        <taxon>Bacteria</taxon>
        <taxon>Pseudomonadati</taxon>
        <taxon>Bacteroidota</taxon>
        <taxon>Bacteroidia</taxon>
        <taxon>Bacteroidales</taxon>
        <taxon>Bacteroidaceae</taxon>
        <taxon>Bacteroides</taxon>
    </lineage>
</organism>
<dbReference type="EMBL" id="CP103141">
    <property type="protein sequence ID" value="UVQ72717.1"/>
    <property type="molecule type" value="Genomic_DNA"/>
</dbReference>
<keyword evidence="2" id="KW-1185">Reference proteome</keyword>
<dbReference type="PROSITE" id="PS51257">
    <property type="entry name" value="PROKAR_LIPOPROTEIN"/>
    <property type="match status" value="1"/>
</dbReference>
<proteinExistence type="predicted"/>
<accession>A0ABY5T8B9</accession>
<sequence>MKKLLLILTVVIVASCKTENVYLTVFPIKRITEITDTIYVVPDNRFKKDFHIADSLFEKASDEAMKSAHEKIKHLLKIRIWTKKKI</sequence>
<reference evidence="1" key="1">
    <citation type="submission" date="2022-08" db="EMBL/GenBank/DDBJ databases">
        <title>Genome Sequencing of Bacteroides fragilis Group Isolates with Nanopore Technology.</title>
        <authorList>
            <person name="Tisza M.J."/>
            <person name="Smith D."/>
            <person name="Dekker J.P."/>
        </authorList>
    </citation>
    <scope>NUCLEOTIDE SEQUENCE</scope>
    <source>
        <strain evidence="1">BFG-527</strain>
    </source>
</reference>